<dbReference type="Proteomes" id="UP000218164">
    <property type="component" value="Unassembled WGS sequence"/>
</dbReference>
<name>A0A2A2HY08_9EURY</name>
<evidence type="ECO:0000313" key="2">
    <source>
        <dbReference type="Proteomes" id="UP000218164"/>
    </source>
</evidence>
<dbReference type="AlphaFoldDB" id="A0A2A2HY08"/>
<sequence>MISSLLIKELNKYSVHLFRNLTNAQFTYSETLSKLTYLFLFIQVKRIAFGVKSLSKIARRFNRIS</sequence>
<gene>
    <name evidence="1" type="ORF">ASJ81_14945</name>
</gene>
<reference evidence="1 2" key="1">
    <citation type="journal article" date="2017" name="BMC Genomics">
        <title>Genomic analysis of methanogenic archaea reveals a shift towards energy conservation.</title>
        <authorList>
            <person name="Gilmore S.P."/>
            <person name="Henske J.K."/>
            <person name="Sexton J.A."/>
            <person name="Solomon K.V."/>
            <person name="Seppala S."/>
            <person name="Yoo J.I."/>
            <person name="Huyett L.M."/>
            <person name="Pressman A."/>
            <person name="Cogan J.Z."/>
            <person name="Kivenson V."/>
            <person name="Peng X."/>
            <person name="Tan Y."/>
            <person name="Valentine D.L."/>
            <person name="O'Malley M.A."/>
        </authorList>
    </citation>
    <scope>NUCLEOTIDE SEQUENCE [LARGE SCALE GENOMIC DNA]</scope>
    <source>
        <strain evidence="1 2">MC-15</strain>
    </source>
</reference>
<organism evidence="1 2">
    <name type="scientific">Methanosarcina spelaei</name>
    <dbReference type="NCBI Taxonomy" id="1036679"/>
    <lineage>
        <taxon>Archaea</taxon>
        <taxon>Methanobacteriati</taxon>
        <taxon>Methanobacteriota</taxon>
        <taxon>Stenosarchaea group</taxon>
        <taxon>Methanomicrobia</taxon>
        <taxon>Methanosarcinales</taxon>
        <taxon>Methanosarcinaceae</taxon>
        <taxon>Methanosarcina</taxon>
    </lineage>
</organism>
<accession>A0A2A2HY08</accession>
<protein>
    <recommendedName>
        <fullName evidence="3">Transposase</fullName>
    </recommendedName>
</protein>
<evidence type="ECO:0000313" key="1">
    <source>
        <dbReference type="EMBL" id="PAV14130.1"/>
    </source>
</evidence>
<proteinExistence type="predicted"/>
<comment type="caution">
    <text evidence="1">The sequence shown here is derived from an EMBL/GenBank/DDBJ whole genome shotgun (WGS) entry which is preliminary data.</text>
</comment>
<keyword evidence="2" id="KW-1185">Reference proteome</keyword>
<dbReference type="EMBL" id="LMVP01000027">
    <property type="protein sequence ID" value="PAV14130.1"/>
    <property type="molecule type" value="Genomic_DNA"/>
</dbReference>
<evidence type="ECO:0008006" key="3">
    <source>
        <dbReference type="Google" id="ProtNLM"/>
    </source>
</evidence>